<dbReference type="Pfam" id="PF06772">
    <property type="entry name" value="LtrA"/>
    <property type="match status" value="1"/>
</dbReference>
<keyword evidence="1" id="KW-0472">Membrane</keyword>
<dbReference type="PANTHER" id="PTHR36840">
    <property type="entry name" value="BLL5714 PROTEIN"/>
    <property type="match status" value="1"/>
</dbReference>
<comment type="caution">
    <text evidence="2">The sequence shown here is derived from an EMBL/GenBank/DDBJ whole genome shotgun (WGS) entry which is preliminary data.</text>
</comment>
<feature type="transmembrane region" description="Helical" evidence="1">
    <location>
        <begin position="167"/>
        <end position="187"/>
    </location>
</feature>
<evidence type="ECO:0000313" key="2">
    <source>
        <dbReference type="EMBL" id="MUV14407.1"/>
    </source>
</evidence>
<feature type="transmembrane region" description="Helical" evidence="1">
    <location>
        <begin position="51"/>
        <end position="72"/>
    </location>
</feature>
<feature type="transmembrane region" description="Helical" evidence="1">
    <location>
        <begin position="84"/>
        <end position="104"/>
    </location>
</feature>
<feature type="transmembrane region" description="Helical" evidence="1">
    <location>
        <begin position="343"/>
        <end position="360"/>
    </location>
</feature>
<feature type="transmembrane region" description="Helical" evidence="1">
    <location>
        <begin position="141"/>
        <end position="161"/>
    </location>
</feature>
<reference evidence="2 3" key="1">
    <citation type="submission" date="2019-12" db="EMBL/GenBank/DDBJ databases">
        <authorList>
            <person name="Xu J."/>
        </authorList>
    </citation>
    <scope>NUCLEOTIDE SEQUENCE [LARGE SCALE GENOMIC DNA]</scope>
    <source>
        <strain evidence="2 3">HX-5-24</strain>
    </source>
</reference>
<evidence type="ECO:0000256" key="1">
    <source>
        <dbReference type="SAM" id="Phobius"/>
    </source>
</evidence>
<feature type="transmembrane region" description="Helical" evidence="1">
    <location>
        <begin position="110"/>
        <end position="129"/>
    </location>
</feature>
<dbReference type="RefSeq" id="WP_156641698.1">
    <property type="nucleotide sequence ID" value="NZ_WOXT01000002.1"/>
</dbReference>
<feature type="transmembrane region" description="Helical" evidence="1">
    <location>
        <begin position="20"/>
        <end position="39"/>
    </location>
</feature>
<keyword evidence="1" id="KW-0812">Transmembrane</keyword>
<feature type="transmembrane region" description="Helical" evidence="1">
    <location>
        <begin position="314"/>
        <end position="331"/>
    </location>
</feature>
<name>A0A7C9MMH7_9GAMM</name>
<feature type="transmembrane region" description="Helical" evidence="1">
    <location>
        <begin position="236"/>
        <end position="256"/>
    </location>
</feature>
<keyword evidence="3" id="KW-1185">Reference proteome</keyword>
<keyword evidence="1" id="KW-1133">Transmembrane helix</keyword>
<protein>
    <recommendedName>
        <fullName evidence="4">Low temperature requirement protein A</fullName>
    </recommendedName>
</protein>
<proteinExistence type="predicted"/>
<organism evidence="2 3">
    <name type="scientific">Noviluteimonas gilva</name>
    <dbReference type="NCBI Taxonomy" id="2682097"/>
    <lineage>
        <taxon>Bacteria</taxon>
        <taxon>Pseudomonadati</taxon>
        <taxon>Pseudomonadota</taxon>
        <taxon>Gammaproteobacteria</taxon>
        <taxon>Lysobacterales</taxon>
        <taxon>Lysobacteraceae</taxon>
        <taxon>Noviluteimonas</taxon>
    </lineage>
</organism>
<evidence type="ECO:0000313" key="3">
    <source>
        <dbReference type="Proteomes" id="UP000479692"/>
    </source>
</evidence>
<sequence length="399" mass="44319">MRKRRPSLLRSRDAADSGKVGMVELFFDLVFVFAVTQLSHTLVADLSLSGLLQVGMLLLGVWWVWIDTSWVTNWLDPERIPVRLALLLLMLAGIGLSIAIPKAFDSRGLLFALSYTALQVGRTLFFLWAVRREPVHMRRNFQRILVWTVVFSTFWIAGAMTTHDARMVWWAIALLIESLAPISYFWVPGLGKSSIEDWDVEGAHLAERCALFIIIALGESLLVTGMTFAAREWGRATSMGFVNAVLGTILMWWIYFDTGAKRATKRIERADDPGREARSAYTYVHVLIVGGIIACAVADELVIAHPHHGQRLELAIILGGPILYLVGNATFKWITNDRRAPPLSHLVGLGLLGLLAWPTFTHVLTPLHVALLANGALLVVAIWESLAVRKVAEALLGDE</sequence>
<dbReference type="PANTHER" id="PTHR36840:SF1">
    <property type="entry name" value="BLL5714 PROTEIN"/>
    <property type="match status" value="1"/>
</dbReference>
<dbReference type="InterPro" id="IPR010640">
    <property type="entry name" value="Low_temperature_requirement_A"/>
</dbReference>
<dbReference type="Proteomes" id="UP000479692">
    <property type="component" value="Unassembled WGS sequence"/>
</dbReference>
<feature type="transmembrane region" description="Helical" evidence="1">
    <location>
        <begin position="366"/>
        <end position="383"/>
    </location>
</feature>
<feature type="transmembrane region" description="Helical" evidence="1">
    <location>
        <begin position="208"/>
        <end position="230"/>
    </location>
</feature>
<dbReference type="AlphaFoldDB" id="A0A7C9MMH7"/>
<evidence type="ECO:0008006" key="4">
    <source>
        <dbReference type="Google" id="ProtNLM"/>
    </source>
</evidence>
<gene>
    <name evidence="2" type="ORF">GN331_09335</name>
</gene>
<accession>A0A7C9MMH7</accession>
<feature type="transmembrane region" description="Helical" evidence="1">
    <location>
        <begin position="283"/>
        <end position="302"/>
    </location>
</feature>
<dbReference type="EMBL" id="WOXT01000002">
    <property type="protein sequence ID" value="MUV14407.1"/>
    <property type="molecule type" value="Genomic_DNA"/>
</dbReference>